<dbReference type="PANTHER" id="PTHR36878">
    <property type="entry name" value="SMALL INTEGRAL MEMBRANE PROTEIN 30"/>
    <property type="match status" value="1"/>
</dbReference>
<dbReference type="Pfam" id="PF15873">
    <property type="entry name" value="DUF4730"/>
    <property type="match status" value="1"/>
</dbReference>
<sequence length="102" mass="11242">MTGRFAQSRLWRSLLLGHVQECFDPQNRSTSETMLPFTHSSLFGILVTFFWVFPFCAAFDAGDAIALTLGLILTGMAVFACLGVYARRVAANAHTYYTPAEG</sequence>
<keyword evidence="1" id="KW-1133">Transmembrane helix</keyword>
<reference evidence="3" key="1">
    <citation type="submission" date="2017-01" db="EMBL/GenBank/DDBJ databases">
        <title>Comparative genomics of anhydrobiosis in the tardigrade Hypsibius dujardini.</title>
        <authorList>
            <person name="Yoshida Y."/>
            <person name="Koutsovoulos G."/>
            <person name="Laetsch D."/>
            <person name="Stevens L."/>
            <person name="Kumar S."/>
            <person name="Horikawa D."/>
            <person name="Ishino K."/>
            <person name="Komine S."/>
            <person name="Tomita M."/>
            <person name="Blaxter M."/>
            <person name="Arakawa K."/>
        </authorList>
    </citation>
    <scope>NUCLEOTIDE SEQUENCE [LARGE SCALE GENOMIC DNA]</scope>
    <source>
        <strain evidence="3">Z151</strain>
    </source>
</reference>
<gene>
    <name evidence="2" type="ORF">BV898_00417</name>
</gene>
<keyword evidence="3" id="KW-1185">Reference proteome</keyword>
<dbReference type="PANTHER" id="PTHR36878:SF1">
    <property type="entry name" value="SMALL INTEGRAL MEMBRANE PROTEIN 30"/>
    <property type="match status" value="1"/>
</dbReference>
<dbReference type="EMBL" id="MTYJ01000002">
    <property type="protein sequence ID" value="OQV25476.1"/>
    <property type="molecule type" value="Genomic_DNA"/>
</dbReference>
<feature type="transmembrane region" description="Helical" evidence="1">
    <location>
        <begin position="34"/>
        <end position="53"/>
    </location>
</feature>
<proteinExistence type="predicted"/>
<dbReference type="AlphaFoldDB" id="A0A1W0XDB0"/>
<evidence type="ECO:0000256" key="1">
    <source>
        <dbReference type="SAM" id="Phobius"/>
    </source>
</evidence>
<dbReference type="OrthoDB" id="8646386at2759"/>
<accession>A0A1W0XDB0</accession>
<organism evidence="2 3">
    <name type="scientific">Hypsibius exemplaris</name>
    <name type="common">Freshwater tardigrade</name>
    <dbReference type="NCBI Taxonomy" id="2072580"/>
    <lineage>
        <taxon>Eukaryota</taxon>
        <taxon>Metazoa</taxon>
        <taxon>Ecdysozoa</taxon>
        <taxon>Tardigrada</taxon>
        <taxon>Eutardigrada</taxon>
        <taxon>Parachela</taxon>
        <taxon>Hypsibioidea</taxon>
        <taxon>Hypsibiidae</taxon>
        <taxon>Hypsibius</taxon>
    </lineage>
</organism>
<keyword evidence="1" id="KW-0812">Transmembrane</keyword>
<protein>
    <submittedName>
        <fullName evidence="2">Uncharacterized protein</fullName>
    </submittedName>
</protein>
<evidence type="ECO:0000313" key="2">
    <source>
        <dbReference type="EMBL" id="OQV25476.1"/>
    </source>
</evidence>
<dbReference type="InterPro" id="IPR031742">
    <property type="entry name" value="DUF4730"/>
</dbReference>
<evidence type="ECO:0000313" key="3">
    <source>
        <dbReference type="Proteomes" id="UP000192578"/>
    </source>
</evidence>
<feature type="transmembrane region" description="Helical" evidence="1">
    <location>
        <begin position="65"/>
        <end position="86"/>
    </location>
</feature>
<name>A0A1W0XDB0_HYPEX</name>
<comment type="caution">
    <text evidence="2">The sequence shown here is derived from an EMBL/GenBank/DDBJ whole genome shotgun (WGS) entry which is preliminary data.</text>
</comment>
<keyword evidence="1" id="KW-0472">Membrane</keyword>
<dbReference type="Proteomes" id="UP000192578">
    <property type="component" value="Unassembled WGS sequence"/>
</dbReference>